<reference evidence="4 5" key="1">
    <citation type="submission" date="2017-07" db="EMBL/GenBank/DDBJ databases">
        <title>Draft whole genome sequences of clinical Proprionibacteriaceae strains.</title>
        <authorList>
            <person name="Bernier A.-M."/>
            <person name="Bernard K."/>
            <person name="Domingo M.-C."/>
        </authorList>
    </citation>
    <scope>NUCLEOTIDE SEQUENCE [LARGE SCALE GENOMIC DNA]</scope>
    <source>
        <strain evidence="4 5">NML 030167</strain>
    </source>
</reference>
<gene>
    <name evidence="4" type="ORF">CGZ94_04620</name>
</gene>
<dbReference type="InterPro" id="IPR051912">
    <property type="entry name" value="Alkylbase_DNA_Glycosylase/TA"/>
</dbReference>
<organism evidence="4 5">
    <name type="scientific">Enemella evansiae</name>
    <dbReference type="NCBI Taxonomy" id="2016499"/>
    <lineage>
        <taxon>Bacteria</taxon>
        <taxon>Bacillati</taxon>
        <taxon>Actinomycetota</taxon>
        <taxon>Actinomycetes</taxon>
        <taxon>Propionibacteriales</taxon>
        <taxon>Propionibacteriaceae</taxon>
        <taxon>Enemella</taxon>
    </lineage>
</organism>
<dbReference type="GO" id="GO:0032131">
    <property type="term" value="F:alkylated DNA binding"/>
    <property type="evidence" value="ECO:0007669"/>
    <property type="project" value="TreeGrafter"/>
</dbReference>
<dbReference type="InterPro" id="IPR011257">
    <property type="entry name" value="DNA_glycosylase"/>
</dbReference>
<dbReference type="OrthoDB" id="5501430at2"/>
<accession>A0A255GKW5</accession>
<dbReference type="Proteomes" id="UP000215896">
    <property type="component" value="Unassembled WGS sequence"/>
</dbReference>
<dbReference type="SUPFAM" id="SSF48150">
    <property type="entry name" value="DNA-glycosylase"/>
    <property type="match status" value="1"/>
</dbReference>
<dbReference type="EMBL" id="NMVO01000003">
    <property type="protein sequence ID" value="OYO16478.1"/>
    <property type="molecule type" value="Genomic_DNA"/>
</dbReference>
<dbReference type="GO" id="GO:0032993">
    <property type="term" value="C:protein-DNA complex"/>
    <property type="evidence" value="ECO:0007669"/>
    <property type="project" value="TreeGrafter"/>
</dbReference>
<dbReference type="GO" id="GO:0005737">
    <property type="term" value="C:cytoplasm"/>
    <property type="evidence" value="ECO:0007669"/>
    <property type="project" value="TreeGrafter"/>
</dbReference>
<sequence>MPARPLAPYLGRLRRGPGDPTHRFVDGCWWRASSTPEGPALLAIRCTDRVRAQAWGAGAVWALEQLPELLGDGDDPAGFHVAHPLLVEARRRHPGLRVGRTGLVTESLVPAVLEQKVTGAEAFRAQRLLVRRFGTPAPGPAQQVGAGAYGMVCPPTAEQWARVPSWEWLRAGVEQKRSRTAVGAARRAAALERTLARSSADAHAALCSLPGIGAWTSAEVRQRAHGDPDAWSTGDYHIPGMITLALTGEVLDNDAAEEVLEPYRGHRYRVQQLIELAGARPERHGPRRSLPTHVGGRA</sequence>
<feature type="region of interest" description="Disordered" evidence="3">
    <location>
        <begin position="278"/>
        <end position="298"/>
    </location>
</feature>
<keyword evidence="5" id="KW-1185">Reference proteome</keyword>
<dbReference type="GO" id="GO:0043916">
    <property type="term" value="F:DNA-7-methylguanine glycosylase activity"/>
    <property type="evidence" value="ECO:0007669"/>
    <property type="project" value="TreeGrafter"/>
</dbReference>
<name>A0A255GKW5_9ACTN</name>
<evidence type="ECO:0000256" key="1">
    <source>
        <dbReference type="ARBA" id="ARBA00022763"/>
    </source>
</evidence>
<dbReference type="AlphaFoldDB" id="A0A255GKW5"/>
<evidence type="ECO:0000313" key="5">
    <source>
        <dbReference type="Proteomes" id="UP000215896"/>
    </source>
</evidence>
<evidence type="ECO:0000256" key="2">
    <source>
        <dbReference type="ARBA" id="ARBA00023204"/>
    </source>
</evidence>
<comment type="caution">
    <text evidence="4">The sequence shown here is derived from an EMBL/GenBank/DDBJ whole genome shotgun (WGS) entry which is preliminary data.</text>
</comment>
<dbReference type="PANTHER" id="PTHR43003:SF6">
    <property type="entry name" value="DNA GLYCOSYLASE"/>
    <property type="match status" value="1"/>
</dbReference>
<keyword evidence="2" id="KW-0234">DNA repair</keyword>
<keyword evidence="1" id="KW-0227">DNA damage</keyword>
<dbReference type="Gene3D" id="1.10.340.30">
    <property type="entry name" value="Hypothetical protein, domain 2"/>
    <property type="match status" value="1"/>
</dbReference>
<proteinExistence type="predicted"/>
<dbReference type="GO" id="GO:0008725">
    <property type="term" value="F:DNA-3-methyladenine glycosylase activity"/>
    <property type="evidence" value="ECO:0007669"/>
    <property type="project" value="TreeGrafter"/>
</dbReference>
<dbReference type="PANTHER" id="PTHR43003">
    <property type="entry name" value="DNA-3-METHYLADENINE GLYCOSYLASE"/>
    <property type="match status" value="1"/>
</dbReference>
<dbReference type="GO" id="GO:0006307">
    <property type="term" value="P:DNA alkylation repair"/>
    <property type="evidence" value="ECO:0007669"/>
    <property type="project" value="TreeGrafter"/>
</dbReference>
<evidence type="ECO:0000256" key="3">
    <source>
        <dbReference type="SAM" id="MobiDB-lite"/>
    </source>
</evidence>
<evidence type="ECO:0000313" key="4">
    <source>
        <dbReference type="EMBL" id="OYO16478.1"/>
    </source>
</evidence>
<protein>
    <submittedName>
        <fullName evidence="4">3-methyladenine DNA glycosylase</fullName>
    </submittedName>
</protein>
<dbReference type="GO" id="GO:0006285">
    <property type="term" value="P:base-excision repair, AP site formation"/>
    <property type="evidence" value="ECO:0007669"/>
    <property type="project" value="TreeGrafter"/>
</dbReference>